<dbReference type="Proteomes" id="UP001239111">
    <property type="component" value="Chromosome 2"/>
</dbReference>
<name>A0ACC2P8W0_9HYME</name>
<organism evidence="1 2">
    <name type="scientific">Eretmocerus hayati</name>
    <dbReference type="NCBI Taxonomy" id="131215"/>
    <lineage>
        <taxon>Eukaryota</taxon>
        <taxon>Metazoa</taxon>
        <taxon>Ecdysozoa</taxon>
        <taxon>Arthropoda</taxon>
        <taxon>Hexapoda</taxon>
        <taxon>Insecta</taxon>
        <taxon>Pterygota</taxon>
        <taxon>Neoptera</taxon>
        <taxon>Endopterygota</taxon>
        <taxon>Hymenoptera</taxon>
        <taxon>Apocrita</taxon>
        <taxon>Proctotrupomorpha</taxon>
        <taxon>Chalcidoidea</taxon>
        <taxon>Aphelinidae</taxon>
        <taxon>Aphelininae</taxon>
        <taxon>Eretmocerus</taxon>
    </lineage>
</organism>
<protein>
    <submittedName>
        <fullName evidence="1">Uncharacterized protein</fullName>
    </submittedName>
</protein>
<keyword evidence="2" id="KW-1185">Reference proteome</keyword>
<gene>
    <name evidence="1" type="ORF">QAD02_015320</name>
</gene>
<dbReference type="EMBL" id="CM056742">
    <property type="protein sequence ID" value="KAJ8679533.1"/>
    <property type="molecule type" value="Genomic_DNA"/>
</dbReference>
<evidence type="ECO:0000313" key="1">
    <source>
        <dbReference type="EMBL" id="KAJ8679533.1"/>
    </source>
</evidence>
<comment type="caution">
    <text evidence="1">The sequence shown here is derived from an EMBL/GenBank/DDBJ whole genome shotgun (WGS) entry which is preliminary data.</text>
</comment>
<accession>A0ACC2P8W0</accession>
<reference evidence="1" key="1">
    <citation type="submission" date="2023-04" db="EMBL/GenBank/DDBJ databases">
        <title>A chromosome-level genome assembly of the parasitoid wasp Eretmocerus hayati.</title>
        <authorList>
            <person name="Zhong Y."/>
            <person name="Liu S."/>
            <person name="Liu Y."/>
        </authorList>
    </citation>
    <scope>NUCLEOTIDE SEQUENCE</scope>
    <source>
        <strain evidence="1">ZJU_SS_LIU_2023</strain>
    </source>
</reference>
<evidence type="ECO:0000313" key="2">
    <source>
        <dbReference type="Proteomes" id="UP001239111"/>
    </source>
</evidence>
<proteinExistence type="predicted"/>
<sequence>MSATLKRKADEEFVQRTTTDFEKRTTDLCWDIKEFGSMAKSANALGFKKTVTLIKHSLKCDLQFSTSAVEHDKCTSYKNSLMKVRLYSYEGKGARLMVSVALRRYTQNFTSEKKLWNMSPLTDKVELDFTMPPRIRKSTDYWSKSWEFCDYFCVDDILTIHILFEEIIEIHQIEDQSLSLTETPLITLANFSELYTKRLFVDVTFTFPNNQLLYAHAVVLANACPYFLAMFATSNMQEASTRTVNMCNDECITFEIFKGFLDYVYGVKKLQEMDNIIKGLCILADKYNLSQLRQECEIVLCSSLHESNLASFLLFAHQYNFQILKQKILHLAKAHGMNAFKDLDEFREICNIPALLKELISFIQD</sequence>